<dbReference type="Proteomes" id="UP000322699">
    <property type="component" value="Unassembled WGS sequence"/>
</dbReference>
<feature type="compositionally biased region" description="Basic residues" evidence="1">
    <location>
        <begin position="1"/>
        <end position="16"/>
    </location>
</feature>
<feature type="region of interest" description="Disordered" evidence="1">
    <location>
        <begin position="1"/>
        <end position="33"/>
    </location>
</feature>
<evidence type="ECO:0000313" key="4">
    <source>
        <dbReference type="Proteomes" id="UP000322699"/>
    </source>
</evidence>
<sequence>MEASKLARKKPARKRPNKPDALPKPLAHPDNKALSPDAMFNLLRVLSEAGAPEPVLQAAANAQNAAASGDIQPLLEFFEAIGLDPNQIDADGGLGPTQDPCDVFPMSSPRAAAVLLANQSEDRTIEEEVEFMESVLAIDPKSVEALIGMAMECDDSDAVKYFHQACEFGVKKLKQDYRLTNYWIGLRNQMGVDLVERARLTDAIEILLPAIDEDERDGAGTRFFIIDLMLRLGWWDELGELLGRFPDDGIGPGIFAKAIRLHHLQPESEEAVKALKDAHRDKPFVAPILISPLPLPTNLASRYALGSREEGFVIARYLKPGLRANPGTIRWIRDSLNLSVDDQDGASERWKETEDEKYEEYEHKPGPGDLHIALDLPEVDETWIYHGQKNRGGDYLCLVLCEDTPVSFGSCESAPKTRELRQFILDAVCDPLFGKPRRPRLIRVANKATLNMLQKGVGTYGVACECVKPSAFEKMAFKEIAEQAGRGLKMMEESEGSSLADFDIDKIPGTDSPWFVAVMQPPIWVGDQSTPYRPYLQLVVDGEDGMILKTEMTQAIPTAKQQVETVADTMLRPMTGSPRCPGVIVTHPQLDRAEFDSAMRELTNSDCVEIVSGDDEISSLFKSLIIDMVRSNDPTGMALIEQDGVDSELLGRLYQAAARFYRVSPWNLVGGDQLIRVVSGSTPGHQWGVGVMGQMGQTMGLSVIDGVDTAKAMVREECDMNRLSAISVQFDEAFDLPPRELWQIETENYEIANEEAYPLFLRIKNGEGGHTVDAGEIRALIDMLNHLPAFLRQDRTKETTVHGVAGTASHLELQWISV</sequence>
<dbReference type="EMBL" id="VRLW01000001">
    <property type="protein sequence ID" value="KAA1261053.1"/>
    <property type="molecule type" value="Genomic_DNA"/>
</dbReference>
<keyword evidence="4" id="KW-1185">Reference proteome</keyword>
<comment type="caution">
    <text evidence="3">The sequence shown here is derived from an EMBL/GenBank/DDBJ whole genome shotgun (WGS) entry which is preliminary data.</text>
</comment>
<organism evidence="3 4">
    <name type="scientific">Rubripirellula obstinata</name>
    <dbReference type="NCBI Taxonomy" id="406547"/>
    <lineage>
        <taxon>Bacteria</taxon>
        <taxon>Pseudomonadati</taxon>
        <taxon>Planctomycetota</taxon>
        <taxon>Planctomycetia</taxon>
        <taxon>Pirellulales</taxon>
        <taxon>Pirellulaceae</taxon>
        <taxon>Rubripirellula</taxon>
    </lineage>
</organism>
<proteinExistence type="predicted"/>
<dbReference type="Gene3D" id="1.25.40.10">
    <property type="entry name" value="Tetratricopeptide repeat domain"/>
    <property type="match status" value="1"/>
</dbReference>
<gene>
    <name evidence="3" type="ORF">LF1_35970</name>
</gene>
<dbReference type="Pfam" id="PF23988">
    <property type="entry name" value="DUF7309"/>
    <property type="match status" value="1"/>
</dbReference>
<dbReference type="InterPro" id="IPR055733">
    <property type="entry name" value="DUF7309"/>
</dbReference>
<reference evidence="3 4" key="1">
    <citation type="submission" date="2019-08" db="EMBL/GenBank/DDBJ databases">
        <title>Deep-cultivation of Planctomycetes and their phenomic and genomic characterization uncovers novel biology.</title>
        <authorList>
            <person name="Wiegand S."/>
            <person name="Jogler M."/>
            <person name="Boedeker C."/>
            <person name="Pinto D."/>
            <person name="Vollmers J."/>
            <person name="Rivas-Marin E."/>
            <person name="Kohn T."/>
            <person name="Peeters S.H."/>
            <person name="Heuer A."/>
            <person name="Rast P."/>
            <person name="Oberbeckmann S."/>
            <person name="Bunk B."/>
            <person name="Jeske O."/>
            <person name="Meyerdierks A."/>
            <person name="Storesund J.E."/>
            <person name="Kallscheuer N."/>
            <person name="Luecker S."/>
            <person name="Lage O.M."/>
            <person name="Pohl T."/>
            <person name="Merkel B.J."/>
            <person name="Hornburger P."/>
            <person name="Mueller R.-W."/>
            <person name="Bruemmer F."/>
            <person name="Labrenz M."/>
            <person name="Spormann A.M."/>
            <person name="Op Den Camp H."/>
            <person name="Overmann J."/>
            <person name="Amann R."/>
            <person name="Jetten M.S.M."/>
            <person name="Mascher T."/>
            <person name="Medema M.H."/>
            <person name="Devos D.P."/>
            <person name="Kaster A.-K."/>
            <person name="Ovreas L."/>
            <person name="Rohde M."/>
            <person name="Galperin M.Y."/>
            <person name="Jogler C."/>
        </authorList>
    </citation>
    <scope>NUCLEOTIDE SEQUENCE [LARGE SCALE GENOMIC DNA]</scope>
    <source>
        <strain evidence="3 4">LF1</strain>
    </source>
</reference>
<evidence type="ECO:0000256" key="1">
    <source>
        <dbReference type="SAM" id="MobiDB-lite"/>
    </source>
</evidence>
<accession>A0A5B1CNV4</accession>
<evidence type="ECO:0000313" key="3">
    <source>
        <dbReference type="EMBL" id="KAA1261053.1"/>
    </source>
</evidence>
<protein>
    <recommendedName>
        <fullName evidence="2">DUF7309 domain-containing protein</fullName>
    </recommendedName>
</protein>
<feature type="domain" description="DUF7309" evidence="2">
    <location>
        <begin position="652"/>
        <end position="797"/>
    </location>
</feature>
<name>A0A5B1CNV4_9BACT</name>
<dbReference type="AlphaFoldDB" id="A0A5B1CNV4"/>
<dbReference type="InterPro" id="IPR011990">
    <property type="entry name" value="TPR-like_helical_dom_sf"/>
</dbReference>
<evidence type="ECO:0000259" key="2">
    <source>
        <dbReference type="Pfam" id="PF23988"/>
    </source>
</evidence>